<dbReference type="AlphaFoldDB" id="A0A518DCY6"/>
<dbReference type="OrthoDB" id="9762324at2"/>
<dbReference type="RefSeq" id="WP_145285596.1">
    <property type="nucleotide sequence ID" value="NZ_CP036291.1"/>
</dbReference>
<organism evidence="1 2">
    <name type="scientific">Pirellulimonas nuda</name>
    <dbReference type="NCBI Taxonomy" id="2528009"/>
    <lineage>
        <taxon>Bacteria</taxon>
        <taxon>Pseudomonadati</taxon>
        <taxon>Planctomycetota</taxon>
        <taxon>Planctomycetia</taxon>
        <taxon>Pirellulales</taxon>
        <taxon>Lacipirellulaceae</taxon>
        <taxon>Pirellulimonas</taxon>
    </lineage>
</organism>
<dbReference type="EMBL" id="CP036291">
    <property type="protein sequence ID" value="QDU89313.1"/>
    <property type="molecule type" value="Genomic_DNA"/>
</dbReference>
<name>A0A518DCY6_9BACT</name>
<gene>
    <name evidence="1" type="ORF">Pla175_27020</name>
</gene>
<proteinExistence type="predicted"/>
<dbReference type="Proteomes" id="UP000317429">
    <property type="component" value="Chromosome"/>
</dbReference>
<evidence type="ECO:0000313" key="2">
    <source>
        <dbReference type="Proteomes" id="UP000317429"/>
    </source>
</evidence>
<keyword evidence="2" id="KW-1185">Reference proteome</keyword>
<accession>A0A518DCY6</accession>
<evidence type="ECO:0008006" key="3">
    <source>
        <dbReference type="Google" id="ProtNLM"/>
    </source>
</evidence>
<dbReference type="KEGG" id="pnd:Pla175_27020"/>
<reference evidence="1 2" key="1">
    <citation type="submission" date="2019-02" db="EMBL/GenBank/DDBJ databases">
        <title>Deep-cultivation of Planctomycetes and their phenomic and genomic characterization uncovers novel biology.</title>
        <authorList>
            <person name="Wiegand S."/>
            <person name="Jogler M."/>
            <person name="Boedeker C."/>
            <person name="Pinto D."/>
            <person name="Vollmers J."/>
            <person name="Rivas-Marin E."/>
            <person name="Kohn T."/>
            <person name="Peeters S.H."/>
            <person name="Heuer A."/>
            <person name="Rast P."/>
            <person name="Oberbeckmann S."/>
            <person name="Bunk B."/>
            <person name="Jeske O."/>
            <person name="Meyerdierks A."/>
            <person name="Storesund J.E."/>
            <person name="Kallscheuer N."/>
            <person name="Luecker S."/>
            <person name="Lage O.M."/>
            <person name="Pohl T."/>
            <person name="Merkel B.J."/>
            <person name="Hornburger P."/>
            <person name="Mueller R.-W."/>
            <person name="Bruemmer F."/>
            <person name="Labrenz M."/>
            <person name="Spormann A.M."/>
            <person name="Op den Camp H."/>
            <person name="Overmann J."/>
            <person name="Amann R."/>
            <person name="Jetten M.S.M."/>
            <person name="Mascher T."/>
            <person name="Medema M.H."/>
            <person name="Devos D.P."/>
            <person name="Kaster A.-K."/>
            <person name="Ovreas L."/>
            <person name="Rohde M."/>
            <person name="Galperin M.Y."/>
            <person name="Jogler C."/>
        </authorList>
    </citation>
    <scope>NUCLEOTIDE SEQUENCE [LARGE SCALE GENOMIC DNA]</scope>
    <source>
        <strain evidence="1 2">Pla175</strain>
    </source>
</reference>
<sequence length="154" mass="16486">MVEGAAPDLKHKSHTITADVEIPEAGAEGMLITQGGRFAGYGLMIKDGKLVYHYNLVGVERFTIASDERLPAGKVALKAVYKTDADKPLAGADVTLYAGGKQIGKGRVEKSIPNRVTLDETLDIGFDTGAPVMDGYDMPFDFTGRLKAVTIELN</sequence>
<protein>
    <recommendedName>
        <fullName evidence="3">Arylsulfatase</fullName>
    </recommendedName>
</protein>
<evidence type="ECO:0000313" key="1">
    <source>
        <dbReference type="EMBL" id="QDU89313.1"/>
    </source>
</evidence>